<reference evidence="2" key="1">
    <citation type="submission" date="2022-07" db="EMBL/GenBank/DDBJ databases">
        <title>Genome Sequence of Leucocoprinus birnbaumii.</title>
        <authorList>
            <person name="Buettner E."/>
        </authorList>
    </citation>
    <scope>NUCLEOTIDE SEQUENCE</scope>
    <source>
        <strain evidence="2">VT141</strain>
    </source>
</reference>
<dbReference type="AlphaFoldDB" id="A0AAD5VJ18"/>
<dbReference type="Pfam" id="PF17168">
    <property type="entry name" value="DUF5127"/>
    <property type="match status" value="1"/>
</dbReference>
<proteinExistence type="predicted"/>
<organism evidence="2 3">
    <name type="scientific">Leucocoprinus birnbaumii</name>
    <dbReference type="NCBI Taxonomy" id="56174"/>
    <lineage>
        <taxon>Eukaryota</taxon>
        <taxon>Fungi</taxon>
        <taxon>Dikarya</taxon>
        <taxon>Basidiomycota</taxon>
        <taxon>Agaricomycotina</taxon>
        <taxon>Agaricomycetes</taxon>
        <taxon>Agaricomycetidae</taxon>
        <taxon>Agaricales</taxon>
        <taxon>Agaricineae</taxon>
        <taxon>Agaricaceae</taxon>
        <taxon>Leucocoprinus</taxon>
    </lineage>
</organism>
<dbReference type="InterPro" id="IPR033433">
    <property type="entry name" value="GtaA_N"/>
</dbReference>
<gene>
    <name evidence="2" type="ORF">NP233_g11179</name>
</gene>
<dbReference type="PANTHER" id="PTHR31987">
    <property type="entry name" value="GLUTAMINASE A-RELATED"/>
    <property type="match status" value="1"/>
</dbReference>
<dbReference type="Proteomes" id="UP001213000">
    <property type="component" value="Unassembled WGS sequence"/>
</dbReference>
<evidence type="ECO:0000313" key="3">
    <source>
        <dbReference type="Proteomes" id="UP001213000"/>
    </source>
</evidence>
<evidence type="ECO:0000313" key="2">
    <source>
        <dbReference type="EMBL" id="KAJ3559781.1"/>
    </source>
</evidence>
<feature type="domain" description="Glutaminase A N-terminal" evidence="1">
    <location>
        <begin position="9"/>
        <end position="231"/>
    </location>
</feature>
<accession>A0AAD5VJ18</accession>
<protein>
    <recommendedName>
        <fullName evidence="1">Glutaminase A N-terminal domain-containing protein</fullName>
    </recommendedName>
</protein>
<dbReference type="PANTHER" id="PTHR31987:SF1">
    <property type="entry name" value="GLUTAMINASE A"/>
    <property type="match status" value="1"/>
</dbReference>
<evidence type="ECO:0000259" key="1">
    <source>
        <dbReference type="Pfam" id="PF17168"/>
    </source>
</evidence>
<keyword evidence="3" id="KW-1185">Reference proteome</keyword>
<name>A0AAD5VJ18_9AGAR</name>
<comment type="caution">
    <text evidence="2">The sequence shown here is derived from an EMBL/GenBank/DDBJ whole genome shotgun (WGS) entry which is preliminary data.</text>
</comment>
<sequence>MVQSSMTPTKTIFKLAAGLVEFNVTFLTPIKPEDFVQQSIPFSYLYVDGFTSTDSQPHSIQIYCDILAEWAAADLDAVVTWNTSSEQRMIYHRINRGSPEVDRNWNCSNLTYQAGNADSTMRAQFIDSGVLDNSLNQSSKTVKDPNSDMDWLVFSFAVDLGTLSSTSRPDPVLWAIGIVEDSLVTYPLPPSSRVAYYWTKYLNDASVISNFLENFPSALNRSLEFDSEIMTAANKISSNYTEILSLVTRQIFASMEITVARNNDNSLDTSKTRIFMKDMGSTK</sequence>
<dbReference type="EMBL" id="JANIEX010001277">
    <property type="protein sequence ID" value="KAJ3559781.1"/>
    <property type="molecule type" value="Genomic_DNA"/>
</dbReference>
<dbReference type="InterPro" id="IPR052743">
    <property type="entry name" value="Glutaminase_GtaA"/>
</dbReference>